<dbReference type="Proteomes" id="UP000823868">
    <property type="component" value="Unassembled WGS sequence"/>
</dbReference>
<reference evidence="2" key="2">
    <citation type="submission" date="2021-04" db="EMBL/GenBank/DDBJ databases">
        <authorList>
            <person name="Gilroy R."/>
        </authorList>
    </citation>
    <scope>NUCLEOTIDE SEQUENCE</scope>
    <source>
        <strain evidence="2">ChiBcec16_6824</strain>
    </source>
</reference>
<organism evidence="2 3">
    <name type="scientific">Candidatus Flavonifractor merdigallinarum</name>
    <dbReference type="NCBI Taxonomy" id="2838589"/>
    <lineage>
        <taxon>Bacteria</taxon>
        <taxon>Bacillati</taxon>
        <taxon>Bacillota</taxon>
        <taxon>Clostridia</taxon>
        <taxon>Eubacteriales</taxon>
        <taxon>Oscillospiraceae</taxon>
        <taxon>Flavonifractor</taxon>
    </lineage>
</organism>
<dbReference type="Pfam" id="PF14270">
    <property type="entry name" value="DUF4358"/>
    <property type="match status" value="1"/>
</dbReference>
<keyword evidence="1" id="KW-0732">Signal</keyword>
<evidence type="ECO:0000313" key="3">
    <source>
        <dbReference type="Proteomes" id="UP000823868"/>
    </source>
</evidence>
<feature type="signal peptide" evidence="1">
    <location>
        <begin position="1"/>
        <end position="23"/>
    </location>
</feature>
<dbReference type="InterPro" id="IPR025648">
    <property type="entry name" value="DUF4358"/>
</dbReference>
<reference evidence="2" key="1">
    <citation type="journal article" date="2021" name="PeerJ">
        <title>Extensive microbial diversity within the chicken gut microbiome revealed by metagenomics and culture.</title>
        <authorList>
            <person name="Gilroy R."/>
            <person name="Ravi A."/>
            <person name="Getino M."/>
            <person name="Pursley I."/>
            <person name="Horton D.L."/>
            <person name="Alikhan N.F."/>
            <person name="Baker D."/>
            <person name="Gharbi K."/>
            <person name="Hall N."/>
            <person name="Watson M."/>
            <person name="Adriaenssens E.M."/>
            <person name="Foster-Nyarko E."/>
            <person name="Jarju S."/>
            <person name="Secka A."/>
            <person name="Antonio M."/>
            <person name="Oren A."/>
            <person name="Chaudhuri R.R."/>
            <person name="La Ragione R."/>
            <person name="Hildebrand F."/>
            <person name="Pallen M.J."/>
        </authorList>
    </citation>
    <scope>NUCLEOTIDE SEQUENCE</scope>
    <source>
        <strain evidence="2">ChiBcec16_6824</strain>
    </source>
</reference>
<gene>
    <name evidence="2" type="ORF">H9841_08260</name>
</gene>
<feature type="chain" id="PRO_5038350262" evidence="1">
    <location>
        <begin position="24"/>
        <end position="266"/>
    </location>
</feature>
<dbReference type="InterPro" id="IPR036582">
    <property type="entry name" value="Mao_N_sf"/>
</dbReference>
<evidence type="ECO:0000256" key="1">
    <source>
        <dbReference type="SAM" id="SignalP"/>
    </source>
</evidence>
<dbReference type="EMBL" id="DXDX01000148">
    <property type="protein sequence ID" value="HIY21877.1"/>
    <property type="molecule type" value="Genomic_DNA"/>
</dbReference>
<sequence>MKRIGAFALATVLTAGLTGTALAASESYPTSITVNGTALDTAALPNAEGIPMRLVAEADHGSASWFEEENIGSFYFSDQQIEVSFTDYSVKINDEPAAGVTAQVVNGVTFLPVSVLEGLEGITVEEGEASLTITTPNNDPLVQLAYAVANAGNVAYGMKADQESLSMYGIDGENFETVAGFFPMITSPDTVIIGKVAEGKLDTVTEQLEAYRQQQHDTFSWYLSQNLPKVENAKTVTSGDYLLFVIGEDPDAAVETFEAGVAALAE</sequence>
<proteinExistence type="predicted"/>
<dbReference type="AlphaFoldDB" id="A0A9D1Y9K7"/>
<name>A0A9D1Y9K7_9FIRM</name>
<dbReference type="SUPFAM" id="SSF55383">
    <property type="entry name" value="Copper amine oxidase, domain N"/>
    <property type="match status" value="1"/>
</dbReference>
<accession>A0A9D1Y9K7</accession>
<protein>
    <submittedName>
        <fullName evidence="2">DUF4358 domain-containing protein</fullName>
    </submittedName>
</protein>
<comment type="caution">
    <text evidence="2">The sequence shown here is derived from an EMBL/GenBank/DDBJ whole genome shotgun (WGS) entry which is preliminary data.</text>
</comment>
<evidence type="ECO:0000313" key="2">
    <source>
        <dbReference type="EMBL" id="HIY21877.1"/>
    </source>
</evidence>